<dbReference type="AlphaFoldDB" id="A0A6P4Z4F9"/>
<dbReference type="PANTHER" id="PTHR22950">
    <property type="entry name" value="AMINO ACID TRANSPORTER"/>
    <property type="match status" value="1"/>
</dbReference>
<keyword evidence="7" id="KW-1185">Reference proteome</keyword>
<feature type="transmembrane region" description="Helical" evidence="5">
    <location>
        <begin position="90"/>
        <end position="111"/>
    </location>
</feature>
<dbReference type="GeneID" id="109470129"/>
<comment type="subcellular location">
    <subcellularLocation>
        <location evidence="1">Membrane</location>
        <topology evidence="1">Multi-pass membrane protein</topology>
    </subcellularLocation>
</comment>
<dbReference type="GO" id="GO:0005886">
    <property type="term" value="C:plasma membrane"/>
    <property type="evidence" value="ECO:0007669"/>
    <property type="project" value="TreeGrafter"/>
</dbReference>
<dbReference type="GO" id="GO:0015186">
    <property type="term" value="F:L-glutamine transmembrane transporter activity"/>
    <property type="evidence" value="ECO:0007669"/>
    <property type="project" value="TreeGrafter"/>
</dbReference>
<dbReference type="InterPro" id="IPR013057">
    <property type="entry name" value="AA_transpt_TM"/>
</dbReference>
<evidence type="ECO:0000256" key="4">
    <source>
        <dbReference type="ARBA" id="ARBA00023136"/>
    </source>
</evidence>
<dbReference type="OrthoDB" id="655540at2759"/>
<dbReference type="Proteomes" id="UP000515135">
    <property type="component" value="Unplaced"/>
</dbReference>
<evidence type="ECO:0000259" key="6">
    <source>
        <dbReference type="Pfam" id="PF01490"/>
    </source>
</evidence>
<evidence type="ECO:0000256" key="2">
    <source>
        <dbReference type="ARBA" id="ARBA00022692"/>
    </source>
</evidence>
<keyword evidence="4 5" id="KW-0472">Membrane</keyword>
<organism evidence="7 8">
    <name type="scientific">Branchiostoma belcheri</name>
    <name type="common">Amphioxus</name>
    <dbReference type="NCBI Taxonomy" id="7741"/>
    <lineage>
        <taxon>Eukaryota</taxon>
        <taxon>Metazoa</taxon>
        <taxon>Chordata</taxon>
        <taxon>Cephalochordata</taxon>
        <taxon>Leptocardii</taxon>
        <taxon>Amphioxiformes</taxon>
        <taxon>Branchiostomatidae</taxon>
        <taxon>Branchiostoma</taxon>
    </lineage>
</organism>
<proteinExistence type="predicted"/>
<protein>
    <submittedName>
        <fullName evidence="8">Sodium-coupled neutral amino acid transporter 3-like</fullName>
    </submittedName>
</protein>
<feature type="transmembrane region" description="Helical" evidence="5">
    <location>
        <begin position="65"/>
        <end position="84"/>
    </location>
</feature>
<keyword evidence="3 5" id="KW-1133">Transmembrane helix</keyword>
<sequence length="160" mass="16804">MATVPVEDAATSINSDYFYGASASMEREPLLGAFRRGSSIQTSIGGLRQGDSHEVQGKASFGMSVFNLMNAILGSGILGLAYAMSESGVVLFTILMMMVAVTASYSIHLLLRMCEISGVNSYEDVGYAALRRPGKFLAAGAILLTNIGGKHMGADILGRA</sequence>
<dbReference type="PANTHER" id="PTHR22950:SF702">
    <property type="entry name" value="AMINO ACID TRANSPORTER PROTEIN"/>
    <property type="match status" value="1"/>
</dbReference>
<evidence type="ECO:0000256" key="5">
    <source>
        <dbReference type="SAM" id="Phobius"/>
    </source>
</evidence>
<name>A0A6P4Z4F9_BRABE</name>
<evidence type="ECO:0000313" key="7">
    <source>
        <dbReference type="Proteomes" id="UP000515135"/>
    </source>
</evidence>
<evidence type="ECO:0000256" key="1">
    <source>
        <dbReference type="ARBA" id="ARBA00004141"/>
    </source>
</evidence>
<dbReference type="Pfam" id="PF01490">
    <property type="entry name" value="Aa_trans"/>
    <property type="match status" value="1"/>
</dbReference>
<dbReference type="KEGG" id="bbel:109470129"/>
<evidence type="ECO:0000313" key="8">
    <source>
        <dbReference type="RefSeq" id="XP_019624471.1"/>
    </source>
</evidence>
<evidence type="ECO:0000256" key="3">
    <source>
        <dbReference type="ARBA" id="ARBA00022989"/>
    </source>
</evidence>
<accession>A0A6P4Z4F9</accession>
<keyword evidence="2 5" id="KW-0812">Transmembrane</keyword>
<reference evidence="8" key="1">
    <citation type="submission" date="2025-08" db="UniProtKB">
        <authorList>
            <consortium name="RefSeq"/>
        </authorList>
    </citation>
    <scope>IDENTIFICATION</scope>
    <source>
        <tissue evidence="8">Gonad</tissue>
    </source>
</reference>
<gene>
    <name evidence="8" type="primary">LOC109470129</name>
</gene>
<dbReference type="RefSeq" id="XP_019624471.1">
    <property type="nucleotide sequence ID" value="XM_019768912.1"/>
</dbReference>
<feature type="domain" description="Amino acid transporter transmembrane" evidence="6">
    <location>
        <begin position="58"/>
        <end position="149"/>
    </location>
</feature>